<dbReference type="AlphaFoldDB" id="A0A918ZZ95"/>
<proteinExistence type="predicted"/>
<organism evidence="1 2">
    <name type="scientific">Streptomyces spiralis</name>
    <dbReference type="NCBI Taxonomy" id="66376"/>
    <lineage>
        <taxon>Bacteria</taxon>
        <taxon>Bacillati</taxon>
        <taxon>Actinomycetota</taxon>
        <taxon>Actinomycetes</taxon>
        <taxon>Kitasatosporales</taxon>
        <taxon>Streptomycetaceae</taxon>
        <taxon>Streptomyces</taxon>
    </lineage>
</organism>
<evidence type="ECO:0000313" key="1">
    <source>
        <dbReference type="EMBL" id="GHE79961.1"/>
    </source>
</evidence>
<name>A0A918ZZ95_9ACTN</name>
<evidence type="ECO:0000313" key="2">
    <source>
        <dbReference type="Proteomes" id="UP000641386"/>
    </source>
</evidence>
<dbReference type="RefSeq" id="WP_229903597.1">
    <property type="nucleotide sequence ID" value="NZ_BNBC01000017.1"/>
</dbReference>
<dbReference type="EMBL" id="BNBC01000017">
    <property type="protein sequence ID" value="GHE79961.1"/>
    <property type="molecule type" value="Genomic_DNA"/>
</dbReference>
<dbReference type="SUPFAM" id="SSF53098">
    <property type="entry name" value="Ribonuclease H-like"/>
    <property type="match status" value="1"/>
</dbReference>
<reference evidence="1" key="2">
    <citation type="submission" date="2020-09" db="EMBL/GenBank/DDBJ databases">
        <authorList>
            <person name="Sun Q."/>
            <person name="Ohkuma M."/>
        </authorList>
    </citation>
    <scope>NUCLEOTIDE SEQUENCE</scope>
    <source>
        <strain evidence="1">JCM 3302</strain>
    </source>
</reference>
<dbReference type="InterPro" id="IPR012337">
    <property type="entry name" value="RNaseH-like_sf"/>
</dbReference>
<evidence type="ECO:0008006" key="3">
    <source>
        <dbReference type="Google" id="ProtNLM"/>
    </source>
</evidence>
<gene>
    <name evidence="1" type="ORF">GCM10014715_39140</name>
</gene>
<keyword evidence="2" id="KW-1185">Reference proteome</keyword>
<dbReference type="Gene3D" id="3.30.420.10">
    <property type="entry name" value="Ribonuclease H-like superfamily/Ribonuclease H"/>
    <property type="match status" value="1"/>
</dbReference>
<reference evidence="1" key="1">
    <citation type="journal article" date="2014" name="Int. J. Syst. Evol. Microbiol.">
        <title>Complete genome sequence of Corynebacterium casei LMG S-19264T (=DSM 44701T), isolated from a smear-ripened cheese.</title>
        <authorList>
            <consortium name="US DOE Joint Genome Institute (JGI-PGF)"/>
            <person name="Walter F."/>
            <person name="Albersmeier A."/>
            <person name="Kalinowski J."/>
            <person name="Ruckert C."/>
        </authorList>
    </citation>
    <scope>NUCLEOTIDE SEQUENCE</scope>
    <source>
        <strain evidence="1">JCM 3302</strain>
    </source>
</reference>
<accession>A0A918ZZ95</accession>
<dbReference type="InterPro" id="IPR036397">
    <property type="entry name" value="RNaseH_sf"/>
</dbReference>
<comment type="caution">
    <text evidence="1">The sequence shown here is derived from an EMBL/GenBank/DDBJ whole genome shotgun (WGS) entry which is preliminary data.</text>
</comment>
<dbReference type="GO" id="GO:0003676">
    <property type="term" value="F:nucleic acid binding"/>
    <property type="evidence" value="ECO:0007669"/>
    <property type="project" value="InterPro"/>
</dbReference>
<dbReference type="Proteomes" id="UP000641386">
    <property type="component" value="Unassembled WGS sequence"/>
</dbReference>
<protein>
    <recommendedName>
        <fullName evidence="3">RuvC-like resolvase</fullName>
    </recommendedName>
</protein>
<sequence>MQTALFEPTPAIAPGLAPPLVIGIDPSLTCTGIAGDGWADALRCKGKGHHRLGWLRQEVAERTRAADLVVIEGAAYGQGGQAGHHELAGLWWILTQDLWDQKIPYAVVTPHGRTIYATGSANPAKDYPKEKRARIAKGMVRDAVAERYGLNCDGPGKYDRADAMILAAMGLHWAGWPLAVVPDTHRRALDAVPWPERTPRLQPPDLGLR</sequence>